<dbReference type="Gene3D" id="1.25.40.420">
    <property type="match status" value="1"/>
</dbReference>
<protein>
    <recommendedName>
        <fullName evidence="1">BACK domain-containing protein</fullName>
    </recommendedName>
</protein>
<dbReference type="OrthoDB" id="2434560at2759"/>
<evidence type="ECO:0000313" key="2">
    <source>
        <dbReference type="EMBL" id="RHZ44223.1"/>
    </source>
</evidence>
<gene>
    <name evidence="2" type="ORF">Glove_750g43</name>
</gene>
<organism evidence="2 3">
    <name type="scientific">Diversispora epigaea</name>
    <dbReference type="NCBI Taxonomy" id="1348612"/>
    <lineage>
        <taxon>Eukaryota</taxon>
        <taxon>Fungi</taxon>
        <taxon>Fungi incertae sedis</taxon>
        <taxon>Mucoromycota</taxon>
        <taxon>Glomeromycotina</taxon>
        <taxon>Glomeromycetes</taxon>
        <taxon>Diversisporales</taxon>
        <taxon>Diversisporaceae</taxon>
        <taxon>Diversispora</taxon>
    </lineage>
</organism>
<evidence type="ECO:0000259" key="1">
    <source>
        <dbReference type="Pfam" id="PF07707"/>
    </source>
</evidence>
<sequence>MTVANELDYLRNYLIESKASWLRIHFIFSAEFTSLHESDLVSILKRDDLQMRELEIWDYVIKWGTAQNPRNWKNESKEGFAPRAFWNICNEHANTIVVIKIEGTNEVIGGFNPLAWDKTKNDWIKQLRVLYFHLKMVLSKIQFLVE</sequence>
<dbReference type="AlphaFoldDB" id="A0A397G5Q7"/>
<dbReference type="InterPro" id="IPR011705">
    <property type="entry name" value="BACK"/>
</dbReference>
<comment type="caution">
    <text evidence="2">The sequence shown here is derived from an EMBL/GenBank/DDBJ whole genome shotgun (WGS) entry which is preliminary data.</text>
</comment>
<evidence type="ECO:0000313" key="3">
    <source>
        <dbReference type="Proteomes" id="UP000266861"/>
    </source>
</evidence>
<accession>A0A397G5Q7</accession>
<dbReference type="Pfam" id="PF07707">
    <property type="entry name" value="BACK"/>
    <property type="match status" value="1"/>
</dbReference>
<keyword evidence="3" id="KW-1185">Reference proteome</keyword>
<dbReference type="Proteomes" id="UP000266861">
    <property type="component" value="Unassembled WGS sequence"/>
</dbReference>
<name>A0A397G5Q7_9GLOM</name>
<reference evidence="2 3" key="1">
    <citation type="submission" date="2018-08" db="EMBL/GenBank/DDBJ databases">
        <title>Genome and evolution of the arbuscular mycorrhizal fungus Diversispora epigaea (formerly Glomus versiforme) and its bacterial endosymbionts.</title>
        <authorList>
            <person name="Sun X."/>
            <person name="Fei Z."/>
            <person name="Harrison M."/>
        </authorList>
    </citation>
    <scope>NUCLEOTIDE SEQUENCE [LARGE SCALE GENOMIC DNA]</scope>
    <source>
        <strain evidence="2 3">IT104</strain>
    </source>
</reference>
<feature type="domain" description="BACK" evidence="1">
    <location>
        <begin position="27"/>
        <end position="71"/>
    </location>
</feature>
<proteinExistence type="predicted"/>
<dbReference type="EMBL" id="PQFF01000588">
    <property type="protein sequence ID" value="RHZ44223.1"/>
    <property type="molecule type" value="Genomic_DNA"/>
</dbReference>